<keyword evidence="3" id="KW-1185">Reference proteome</keyword>
<evidence type="ECO:0000313" key="2">
    <source>
        <dbReference type="EMBL" id="QDL94704.1"/>
    </source>
</evidence>
<dbReference type="InterPro" id="IPR050177">
    <property type="entry name" value="Lipid_A_modif_metabolic_enz"/>
</dbReference>
<gene>
    <name evidence="2" type="ORF">FDP22_22780</name>
</gene>
<dbReference type="CDD" id="cd08946">
    <property type="entry name" value="SDR_e"/>
    <property type="match status" value="1"/>
</dbReference>
<organism evidence="2 3">
    <name type="scientific">Paroceanicella profunda</name>
    <dbReference type="NCBI Taxonomy" id="2579971"/>
    <lineage>
        <taxon>Bacteria</taxon>
        <taxon>Pseudomonadati</taxon>
        <taxon>Pseudomonadota</taxon>
        <taxon>Alphaproteobacteria</taxon>
        <taxon>Rhodobacterales</taxon>
        <taxon>Paracoccaceae</taxon>
        <taxon>Paroceanicella</taxon>
    </lineage>
</organism>
<dbReference type="OrthoDB" id="9795501at2"/>
<dbReference type="EMBL" id="CP040822">
    <property type="protein sequence ID" value="QDL94704.1"/>
    <property type="molecule type" value="Genomic_DNA"/>
</dbReference>
<name>A0A5B8G3I9_9RHOB</name>
<dbReference type="InterPro" id="IPR036291">
    <property type="entry name" value="NAD(P)-bd_dom_sf"/>
</dbReference>
<accession>A0A5B8G3I9</accession>
<dbReference type="InterPro" id="IPR001509">
    <property type="entry name" value="Epimerase_deHydtase"/>
</dbReference>
<feature type="domain" description="NAD-dependent epimerase/dehydratase" evidence="1">
    <location>
        <begin position="3"/>
        <end position="228"/>
    </location>
</feature>
<evidence type="ECO:0000259" key="1">
    <source>
        <dbReference type="Pfam" id="PF01370"/>
    </source>
</evidence>
<sequence>MRILITGNMGYVGPVVVAHLRALWPEAELIGYDSGFFAPHLTTDDPFPERLLSRQVFGDMRDLAPCLLEGVDAVVHLAAISNDPMGKRFEAPTIDINQVASLRLARLARDAGVRNFVFASSCSVYGFAEGGPRREGDALNPLTAYARSKIGTEEGLHALDAPDMTITCLRFATACGMSPRLRLDLVLNDFVAAALITGEVKVLSDGTPWRPLIDVADMARAIEWACGRAPAQGGRCLSVNAGSDRWNYQVSELAEAVARAVPGTQVSINRDAPPDKRSYRVDFALFRGLAPEHQPRLGLEDSVGRLRDGILRAHDIGTDFRRSDAVRLFTLERHLEAERLSPDLRWRMAEEGAA</sequence>
<dbReference type="KEGG" id="ppru:FDP22_22780"/>
<reference evidence="2 3" key="1">
    <citation type="submission" date="2019-06" db="EMBL/GenBank/DDBJ databases">
        <title>Genome sequence of Rhodobacteraceae bacterium D4M1.</title>
        <authorList>
            <person name="Cao J."/>
        </authorList>
    </citation>
    <scope>NUCLEOTIDE SEQUENCE [LARGE SCALE GENOMIC DNA]</scope>
    <source>
        <strain evidence="2 3">D4M1</strain>
        <plasmid evidence="3">pd4m1d</plasmid>
    </source>
</reference>
<dbReference type="Pfam" id="PF01370">
    <property type="entry name" value="Epimerase"/>
    <property type="match status" value="1"/>
</dbReference>
<dbReference type="RefSeq" id="WP_138579294.1">
    <property type="nucleotide sequence ID" value="NZ_CP040822.1"/>
</dbReference>
<proteinExistence type="predicted"/>
<dbReference type="Gene3D" id="3.40.50.720">
    <property type="entry name" value="NAD(P)-binding Rossmann-like Domain"/>
    <property type="match status" value="1"/>
</dbReference>
<dbReference type="SUPFAM" id="SSF51735">
    <property type="entry name" value="NAD(P)-binding Rossmann-fold domains"/>
    <property type="match status" value="1"/>
</dbReference>
<evidence type="ECO:0000313" key="3">
    <source>
        <dbReference type="Proteomes" id="UP000305888"/>
    </source>
</evidence>
<geneLocation type="plasmid" evidence="3">
    <name>pd4m1d</name>
</geneLocation>
<keyword evidence="2" id="KW-0614">Plasmid</keyword>
<dbReference type="PANTHER" id="PTHR43245:SF23">
    <property type="entry name" value="NAD(P)-BINDING DOMAIN-CONTAINING PROTEIN"/>
    <property type="match status" value="1"/>
</dbReference>
<dbReference type="Proteomes" id="UP000305888">
    <property type="component" value="Plasmid pD4M1D"/>
</dbReference>
<protein>
    <submittedName>
        <fullName evidence="2">SDR family oxidoreductase</fullName>
    </submittedName>
</protein>
<dbReference type="AlphaFoldDB" id="A0A5B8G3I9"/>
<dbReference type="PANTHER" id="PTHR43245">
    <property type="entry name" value="BIFUNCTIONAL POLYMYXIN RESISTANCE PROTEIN ARNA"/>
    <property type="match status" value="1"/>
</dbReference>